<evidence type="ECO:0000256" key="1">
    <source>
        <dbReference type="SAM" id="Phobius"/>
    </source>
</evidence>
<evidence type="ECO:0000313" key="3">
    <source>
        <dbReference type="Proteomes" id="UP000000485"/>
    </source>
</evidence>
<dbReference type="Proteomes" id="UP000000485">
    <property type="component" value="Chromosome"/>
</dbReference>
<feature type="transmembrane region" description="Helical" evidence="1">
    <location>
        <begin position="386"/>
        <end position="405"/>
    </location>
</feature>
<keyword evidence="3" id="KW-1185">Reference proteome</keyword>
<keyword evidence="1" id="KW-0812">Transmembrane</keyword>
<feature type="transmembrane region" description="Helical" evidence="1">
    <location>
        <begin position="249"/>
        <end position="269"/>
    </location>
</feature>
<proteinExistence type="predicted"/>
<dbReference type="PROSITE" id="PS51318">
    <property type="entry name" value="TAT"/>
    <property type="match status" value="1"/>
</dbReference>
<sequence precursor="true">MTDAPSAVPGRRRWRVRSAAAVGAILVGALLAPPAVVAAWARGVVDDTDRWVATVGPLAADPAVQAAVVERVTRAIVTGADLERLVADATGAVAALDLPPVARTAVETLRGPLVVAATDVVRQTVTRVVTSERFSTVWVEANRAVHARVLAVLRGDPGALAAIGADGALSVDLAPVVDAARTALVDRGFTVLERLPAIDATFVLVRSPELVRVQSAYRALDAAGTWLPWLALGLLAVGVVLARRRAPALVAAGLALGAGMVVLALLLWAGERVYVSSLPETVQRPDVALVVYDQVVSLLRVALRSGLVLGLVVAAVAFLAGGSGRARALRASWARAVAAVRRAGDRRRISTGPVGEVLHQQRVLVRVVVACAAGLVLALADHLTPGLVLWTAAAAAGVLLVASLLGRPGPAATPRPD</sequence>
<dbReference type="EMBL" id="CP002665">
    <property type="protein sequence ID" value="AEI11905.1"/>
    <property type="molecule type" value="Genomic_DNA"/>
</dbReference>
<protein>
    <recommendedName>
        <fullName evidence="4">Integral membrane protein</fullName>
    </recommendedName>
</protein>
<feature type="transmembrane region" description="Helical" evidence="1">
    <location>
        <begin position="363"/>
        <end position="380"/>
    </location>
</feature>
<dbReference type="STRING" id="593907.Celgi_1386"/>
<dbReference type="HOGENOM" id="CLU_047940_0_0_11"/>
<gene>
    <name evidence="2" type="ordered locus">Celgi_1386</name>
</gene>
<organism evidence="2 3">
    <name type="scientific">Cellulomonas gilvus (strain ATCC 13127 / NRRL B-14078)</name>
    <name type="common">Cellvibrio gilvus</name>
    <dbReference type="NCBI Taxonomy" id="593907"/>
    <lineage>
        <taxon>Bacteria</taxon>
        <taxon>Bacillati</taxon>
        <taxon>Actinomycetota</taxon>
        <taxon>Actinomycetes</taxon>
        <taxon>Micrococcales</taxon>
        <taxon>Cellulomonadaceae</taxon>
        <taxon>Cellulomonas</taxon>
    </lineage>
</organism>
<keyword evidence="1" id="KW-0472">Membrane</keyword>
<evidence type="ECO:0008006" key="4">
    <source>
        <dbReference type="Google" id="ProtNLM"/>
    </source>
</evidence>
<keyword evidence="1" id="KW-1133">Transmembrane helix</keyword>
<dbReference type="RefSeq" id="WP_013883424.1">
    <property type="nucleotide sequence ID" value="NC_015671.1"/>
</dbReference>
<evidence type="ECO:0000313" key="2">
    <source>
        <dbReference type="EMBL" id="AEI11905.1"/>
    </source>
</evidence>
<reference evidence="3" key="1">
    <citation type="submission" date="2011-04" db="EMBL/GenBank/DDBJ databases">
        <title>Complete sequence of Cellvibrio gilvus ATCC 13127.</title>
        <authorList>
            <person name="Lucas S."/>
            <person name="Han J."/>
            <person name="Lapidus A."/>
            <person name="Cheng J.-F."/>
            <person name="Goodwin L."/>
            <person name="Pitluck S."/>
            <person name="Peters L."/>
            <person name="Munk A."/>
            <person name="Detter J.C."/>
            <person name="Han C."/>
            <person name="Tapia R."/>
            <person name="Land M."/>
            <person name="Hauser L."/>
            <person name="Kyrpides N."/>
            <person name="Ivanova N."/>
            <person name="Ovchinnikova G."/>
            <person name="Pagani I."/>
            <person name="Mead D."/>
            <person name="Brumm P."/>
            <person name="Woyke T."/>
        </authorList>
    </citation>
    <scope>NUCLEOTIDE SEQUENCE [LARGE SCALE GENOMIC DNA]</scope>
    <source>
        <strain evidence="3">ATCC 13127 / NRRL B-14078</strain>
    </source>
</reference>
<feature type="transmembrane region" description="Helical" evidence="1">
    <location>
        <begin position="301"/>
        <end position="320"/>
    </location>
</feature>
<name>F8A350_CELGA</name>
<feature type="transmembrane region" description="Helical" evidence="1">
    <location>
        <begin position="226"/>
        <end position="242"/>
    </location>
</feature>
<dbReference type="OrthoDB" id="4350291at2"/>
<dbReference type="KEGG" id="cga:Celgi_1386"/>
<dbReference type="InterPro" id="IPR006311">
    <property type="entry name" value="TAT_signal"/>
</dbReference>
<dbReference type="AlphaFoldDB" id="F8A350"/>
<accession>F8A350</accession>
<dbReference type="eggNOG" id="ENOG502ZEEV">
    <property type="taxonomic scope" value="Bacteria"/>
</dbReference>